<sequence length="352" mass="38506">MASFATNIRIVATVCECAAIVTTTLRLYYRGSRGHVGLDDAWAAFSLLAAFFLLAGAWIRSDTSLPLDKRVMGYFMLNSCFTCVLWSARMSILFSIMRIIPRLMNLRRHSYFCAALFLAMWIAVLAQKLYICTHHTAWQAQKNVQCVLGEAVGAVELATDIVADAILVALPVRLLWDIGISPPTRKLLMAIFSASMITTVVSIVHTAFELGPDRDAEAIAAHVEAAVSLIICNLAVLVTWLVRLLRHGEDLESGGWADSSTGAPRRRTQVTSLRFSDNPTILLSGSATRHSGLDDDVVSRAERLTSSAKRRRDSDSFPAAPPRGAPEVSTVTLAPDTKMQDGDVDQRSSETH</sequence>
<feature type="transmembrane region" description="Helical" evidence="7">
    <location>
        <begin position="6"/>
        <end position="29"/>
    </location>
</feature>
<keyword evidence="3 7" id="KW-1133">Transmembrane helix</keyword>
<evidence type="ECO:0000256" key="3">
    <source>
        <dbReference type="ARBA" id="ARBA00022989"/>
    </source>
</evidence>
<feature type="region of interest" description="Disordered" evidence="6">
    <location>
        <begin position="304"/>
        <end position="352"/>
    </location>
</feature>
<comment type="subcellular location">
    <subcellularLocation>
        <location evidence="1">Membrane</location>
        <topology evidence="1">Multi-pass membrane protein</topology>
    </subcellularLocation>
</comment>
<comment type="similarity">
    <text evidence="5">Belongs to the SAT4 family.</text>
</comment>
<keyword evidence="2 7" id="KW-0812">Transmembrane</keyword>
<dbReference type="OrthoDB" id="444631at2759"/>
<feature type="transmembrane region" description="Helical" evidence="7">
    <location>
        <begin position="151"/>
        <end position="175"/>
    </location>
</feature>
<evidence type="ECO:0000256" key="1">
    <source>
        <dbReference type="ARBA" id="ARBA00004141"/>
    </source>
</evidence>
<evidence type="ECO:0000256" key="5">
    <source>
        <dbReference type="ARBA" id="ARBA00038359"/>
    </source>
</evidence>
<evidence type="ECO:0000259" key="8">
    <source>
        <dbReference type="Pfam" id="PF20684"/>
    </source>
</evidence>
<evidence type="ECO:0000256" key="2">
    <source>
        <dbReference type="ARBA" id="ARBA00022692"/>
    </source>
</evidence>
<evidence type="ECO:0000313" key="10">
    <source>
        <dbReference type="Proteomes" id="UP000076727"/>
    </source>
</evidence>
<feature type="transmembrane region" description="Helical" evidence="7">
    <location>
        <begin position="71"/>
        <end position="88"/>
    </location>
</feature>
<evidence type="ECO:0000256" key="4">
    <source>
        <dbReference type="ARBA" id="ARBA00023136"/>
    </source>
</evidence>
<dbReference type="Pfam" id="PF20684">
    <property type="entry name" value="Fung_rhodopsin"/>
    <property type="match status" value="1"/>
</dbReference>
<dbReference type="InterPro" id="IPR049326">
    <property type="entry name" value="Rhodopsin_dom_fungi"/>
</dbReference>
<organism evidence="9 10">
    <name type="scientific">Daedalea quercina L-15889</name>
    <dbReference type="NCBI Taxonomy" id="1314783"/>
    <lineage>
        <taxon>Eukaryota</taxon>
        <taxon>Fungi</taxon>
        <taxon>Dikarya</taxon>
        <taxon>Basidiomycota</taxon>
        <taxon>Agaricomycotina</taxon>
        <taxon>Agaricomycetes</taxon>
        <taxon>Polyporales</taxon>
        <taxon>Fomitopsis</taxon>
    </lineage>
</organism>
<evidence type="ECO:0000256" key="6">
    <source>
        <dbReference type="SAM" id="MobiDB-lite"/>
    </source>
</evidence>
<dbReference type="EMBL" id="KV429051">
    <property type="protein sequence ID" value="KZT70455.1"/>
    <property type="molecule type" value="Genomic_DNA"/>
</dbReference>
<evidence type="ECO:0000313" key="9">
    <source>
        <dbReference type="EMBL" id="KZT70455.1"/>
    </source>
</evidence>
<reference evidence="9 10" key="1">
    <citation type="journal article" date="2016" name="Mol. Biol. Evol.">
        <title>Comparative Genomics of Early-Diverging Mushroom-Forming Fungi Provides Insights into the Origins of Lignocellulose Decay Capabilities.</title>
        <authorList>
            <person name="Nagy L.G."/>
            <person name="Riley R."/>
            <person name="Tritt A."/>
            <person name="Adam C."/>
            <person name="Daum C."/>
            <person name="Floudas D."/>
            <person name="Sun H."/>
            <person name="Yadav J.S."/>
            <person name="Pangilinan J."/>
            <person name="Larsson K.H."/>
            <person name="Matsuura K."/>
            <person name="Barry K."/>
            <person name="Labutti K."/>
            <person name="Kuo R."/>
            <person name="Ohm R.A."/>
            <person name="Bhattacharya S.S."/>
            <person name="Shirouzu T."/>
            <person name="Yoshinaga Y."/>
            <person name="Martin F.M."/>
            <person name="Grigoriev I.V."/>
            <person name="Hibbett D.S."/>
        </authorList>
    </citation>
    <scope>NUCLEOTIDE SEQUENCE [LARGE SCALE GENOMIC DNA]</scope>
    <source>
        <strain evidence="9 10">L-15889</strain>
    </source>
</reference>
<name>A0A165R8Y7_9APHY</name>
<feature type="compositionally biased region" description="Basic and acidic residues" evidence="6">
    <location>
        <begin position="338"/>
        <end position="352"/>
    </location>
</feature>
<feature type="transmembrane region" description="Helical" evidence="7">
    <location>
        <begin position="41"/>
        <end position="59"/>
    </location>
</feature>
<dbReference type="STRING" id="1314783.A0A165R8Y7"/>
<protein>
    <recommendedName>
        <fullName evidence="8">Rhodopsin domain-containing protein</fullName>
    </recommendedName>
</protein>
<accession>A0A165R8Y7</accession>
<dbReference type="PANTHER" id="PTHR33048">
    <property type="entry name" value="PTH11-LIKE INTEGRAL MEMBRANE PROTEIN (AFU_ORTHOLOGUE AFUA_5G11245)"/>
    <property type="match status" value="1"/>
</dbReference>
<feature type="transmembrane region" description="Helical" evidence="7">
    <location>
        <begin position="109"/>
        <end position="131"/>
    </location>
</feature>
<feature type="transmembrane region" description="Helical" evidence="7">
    <location>
        <begin position="187"/>
        <end position="207"/>
    </location>
</feature>
<dbReference type="AlphaFoldDB" id="A0A165R8Y7"/>
<feature type="domain" description="Rhodopsin" evidence="8">
    <location>
        <begin position="25"/>
        <end position="235"/>
    </location>
</feature>
<proteinExistence type="inferred from homology"/>
<keyword evidence="4 7" id="KW-0472">Membrane</keyword>
<dbReference type="Proteomes" id="UP000076727">
    <property type="component" value="Unassembled WGS sequence"/>
</dbReference>
<dbReference type="GO" id="GO:0016020">
    <property type="term" value="C:membrane"/>
    <property type="evidence" value="ECO:0007669"/>
    <property type="project" value="UniProtKB-SubCell"/>
</dbReference>
<evidence type="ECO:0000256" key="7">
    <source>
        <dbReference type="SAM" id="Phobius"/>
    </source>
</evidence>
<dbReference type="InterPro" id="IPR052337">
    <property type="entry name" value="SAT4-like"/>
</dbReference>
<gene>
    <name evidence="9" type="ORF">DAEQUDRAFT_737396</name>
</gene>
<feature type="transmembrane region" description="Helical" evidence="7">
    <location>
        <begin position="219"/>
        <end position="242"/>
    </location>
</feature>
<dbReference type="PANTHER" id="PTHR33048:SF47">
    <property type="entry name" value="INTEGRAL MEMBRANE PROTEIN-RELATED"/>
    <property type="match status" value="1"/>
</dbReference>
<keyword evidence="10" id="KW-1185">Reference proteome</keyword>